<name>A0ABD0KVL9_9CAEN</name>
<comment type="caution">
    <text evidence="1">The sequence shown here is derived from an EMBL/GenBank/DDBJ whole genome shotgun (WGS) entry which is preliminary data.</text>
</comment>
<keyword evidence="2" id="KW-1185">Reference proteome</keyword>
<proteinExistence type="predicted"/>
<organism evidence="1 2">
    <name type="scientific">Batillaria attramentaria</name>
    <dbReference type="NCBI Taxonomy" id="370345"/>
    <lineage>
        <taxon>Eukaryota</taxon>
        <taxon>Metazoa</taxon>
        <taxon>Spiralia</taxon>
        <taxon>Lophotrochozoa</taxon>
        <taxon>Mollusca</taxon>
        <taxon>Gastropoda</taxon>
        <taxon>Caenogastropoda</taxon>
        <taxon>Sorbeoconcha</taxon>
        <taxon>Cerithioidea</taxon>
        <taxon>Batillariidae</taxon>
        <taxon>Batillaria</taxon>
    </lineage>
</organism>
<gene>
    <name evidence="1" type="ORF">BaRGS_00017868</name>
</gene>
<reference evidence="1 2" key="1">
    <citation type="journal article" date="2023" name="Sci. Data">
        <title>Genome assembly of the Korean intertidal mud-creeper Batillaria attramentaria.</title>
        <authorList>
            <person name="Patra A.K."/>
            <person name="Ho P.T."/>
            <person name="Jun S."/>
            <person name="Lee S.J."/>
            <person name="Kim Y."/>
            <person name="Won Y.J."/>
        </authorList>
    </citation>
    <scope>NUCLEOTIDE SEQUENCE [LARGE SCALE GENOMIC DNA]</scope>
    <source>
        <strain evidence="1">Wonlab-2016</strain>
    </source>
</reference>
<dbReference type="EMBL" id="JACVVK020000122">
    <property type="protein sequence ID" value="KAK7490812.1"/>
    <property type="molecule type" value="Genomic_DNA"/>
</dbReference>
<accession>A0ABD0KVL9</accession>
<protein>
    <submittedName>
        <fullName evidence="1">Uncharacterized protein</fullName>
    </submittedName>
</protein>
<dbReference type="AlphaFoldDB" id="A0ABD0KVL9"/>
<sequence>MPCSKCRAYNQAIMPLMKARETFHLGTFERPEVGLPRLRAQIKRLSHIMQARRRRQADRQCVLFSHKQQTAWRGLRRTSVIPWSRS</sequence>
<evidence type="ECO:0000313" key="1">
    <source>
        <dbReference type="EMBL" id="KAK7490812.1"/>
    </source>
</evidence>
<dbReference type="Proteomes" id="UP001519460">
    <property type="component" value="Unassembled WGS sequence"/>
</dbReference>
<evidence type="ECO:0000313" key="2">
    <source>
        <dbReference type="Proteomes" id="UP001519460"/>
    </source>
</evidence>